<comment type="caution">
    <text evidence="1">The sequence shown here is derived from an EMBL/GenBank/DDBJ whole genome shotgun (WGS) entry which is preliminary data.</text>
</comment>
<proteinExistence type="predicted"/>
<evidence type="ECO:0000313" key="2">
    <source>
        <dbReference type="Proteomes" id="UP001144313"/>
    </source>
</evidence>
<protein>
    <submittedName>
        <fullName evidence="1">Uncharacterized protein</fullName>
    </submittedName>
</protein>
<organism evidence="1 2">
    <name type="scientific">Glycomyces algeriensis</name>
    <dbReference type="NCBI Taxonomy" id="256037"/>
    <lineage>
        <taxon>Bacteria</taxon>
        <taxon>Bacillati</taxon>
        <taxon>Actinomycetota</taxon>
        <taxon>Actinomycetes</taxon>
        <taxon>Glycomycetales</taxon>
        <taxon>Glycomycetaceae</taxon>
        <taxon>Glycomyces</taxon>
    </lineage>
</organism>
<dbReference type="AlphaFoldDB" id="A0A9W6LH74"/>
<evidence type="ECO:0000313" key="1">
    <source>
        <dbReference type="EMBL" id="GLI42990.1"/>
    </source>
</evidence>
<dbReference type="RefSeq" id="WP_270113320.1">
    <property type="nucleotide sequence ID" value="NZ_BAAAOL010000017.1"/>
</dbReference>
<dbReference type="EMBL" id="BSDT01000001">
    <property type="protein sequence ID" value="GLI42990.1"/>
    <property type="molecule type" value="Genomic_DNA"/>
</dbReference>
<reference evidence="1" key="1">
    <citation type="submission" date="2022-12" db="EMBL/GenBank/DDBJ databases">
        <title>Reference genome sequencing for broad-spectrum identification of bacterial and archaeal isolates by mass spectrometry.</title>
        <authorList>
            <person name="Sekiguchi Y."/>
            <person name="Tourlousse D.M."/>
        </authorList>
    </citation>
    <scope>NUCLEOTIDE SEQUENCE</scope>
    <source>
        <strain evidence="1">LLR39Z86</strain>
    </source>
</reference>
<dbReference type="Proteomes" id="UP001144313">
    <property type="component" value="Unassembled WGS sequence"/>
</dbReference>
<accession>A0A9W6LH74</accession>
<sequence>MTSIDNPLRAEMTALSNRHSMLELGGAFVPAMVEESWGSYARVVAAQLASLASRGHLWFFYGGEYGGPRGLQAGLLPDPADDLRSDERQLVDLLFGDARTIRIAQRNRGYGWDDLAAGVRGALREQGLGWLRRDRYRLIRRLMSLRKSMCDRTRSGLRQWGDDPELCRAGVPFAVLFNIDTGAYHWPQAPEEELWVPSMLSWACDMAMVDPR</sequence>
<keyword evidence="2" id="KW-1185">Reference proteome</keyword>
<name>A0A9W6LH74_9ACTN</name>
<gene>
    <name evidence="1" type="ORF">GALLR39Z86_28400</name>
</gene>